<evidence type="ECO:0008006" key="4">
    <source>
        <dbReference type="Google" id="ProtNLM"/>
    </source>
</evidence>
<sequence>MTVCEVLGSAVGERVTRSGAAAAAAGSGAATVVAATTTVAVTPLIRARARRVGVRAWWFRADMRPSRIYEG</sequence>
<proteinExistence type="predicted"/>
<keyword evidence="1" id="KW-1133">Transmembrane helix</keyword>
<reference evidence="2 3" key="1">
    <citation type="journal article" date="2019" name="Int. J. Syst. Evol. Microbiol.">
        <title>The Global Catalogue of Microorganisms (GCM) 10K type strain sequencing project: providing services to taxonomists for standard genome sequencing and annotation.</title>
        <authorList>
            <consortium name="The Broad Institute Genomics Platform"/>
            <consortium name="The Broad Institute Genome Sequencing Center for Infectious Disease"/>
            <person name="Wu L."/>
            <person name="Ma J."/>
        </authorList>
    </citation>
    <scope>NUCLEOTIDE SEQUENCE [LARGE SCALE GENOMIC DNA]</scope>
    <source>
        <strain evidence="2 3">JCM 15313</strain>
    </source>
</reference>
<evidence type="ECO:0000313" key="2">
    <source>
        <dbReference type="EMBL" id="GAA1996254.1"/>
    </source>
</evidence>
<accession>A0ABN2T0X3</accession>
<protein>
    <recommendedName>
        <fullName evidence="4">Secreted protein</fullName>
    </recommendedName>
</protein>
<organism evidence="2 3">
    <name type="scientific">Nocardiopsis rhodophaea</name>
    <dbReference type="NCBI Taxonomy" id="280238"/>
    <lineage>
        <taxon>Bacteria</taxon>
        <taxon>Bacillati</taxon>
        <taxon>Actinomycetota</taxon>
        <taxon>Actinomycetes</taxon>
        <taxon>Streptosporangiales</taxon>
        <taxon>Nocardiopsidaceae</taxon>
        <taxon>Nocardiopsis</taxon>
    </lineage>
</organism>
<gene>
    <name evidence="2" type="ORF">GCM10009799_23580</name>
</gene>
<keyword evidence="3" id="KW-1185">Reference proteome</keyword>
<name>A0ABN2T0X3_9ACTN</name>
<keyword evidence="1" id="KW-0472">Membrane</keyword>
<dbReference type="EMBL" id="BAAAPC010000009">
    <property type="protein sequence ID" value="GAA1996254.1"/>
    <property type="molecule type" value="Genomic_DNA"/>
</dbReference>
<feature type="transmembrane region" description="Helical" evidence="1">
    <location>
        <begin position="20"/>
        <end position="45"/>
    </location>
</feature>
<evidence type="ECO:0000256" key="1">
    <source>
        <dbReference type="SAM" id="Phobius"/>
    </source>
</evidence>
<comment type="caution">
    <text evidence="2">The sequence shown here is derived from an EMBL/GenBank/DDBJ whole genome shotgun (WGS) entry which is preliminary data.</text>
</comment>
<evidence type="ECO:0000313" key="3">
    <source>
        <dbReference type="Proteomes" id="UP001501585"/>
    </source>
</evidence>
<dbReference type="Proteomes" id="UP001501585">
    <property type="component" value="Unassembled WGS sequence"/>
</dbReference>
<keyword evidence="1" id="KW-0812">Transmembrane</keyword>